<dbReference type="InterPro" id="IPR045455">
    <property type="entry name" value="NrS-1_pol-like_helicase"/>
</dbReference>
<dbReference type="Pfam" id="PF19263">
    <property type="entry name" value="DUF5906"/>
    <property type="match status" value="1"/>
</dbReference>
<evidence type="ECO:0000313" key="2">
    <source>
        <dbReference type="EMBL" id="EMB20715.1"/>
    </source>
</evidence>
<sequence length="806" mass="94853">MKNIDLKKFFIEENEANYIPTAFYSEAVKAALDQMAEYFIKNGIELSEENLLKKLLEFLNNNNKTLFADDIETKQIEITDENGNKILKNKKVLKGKSAIAIYKDYKDGIETYIKQLCQEYKTYNIPHKADAIQFAKAMEKIGCNWDINYLDASWTAMRRCFESVYNALGVSGAKRQDYVFIFEQLGNGGGGKGTLINSIKRVFEKYGLTSDTDILPRDKFNSNKPAVNYLVIHDDITIKDWQKRNTGVFNNQIDKSTYDFERKGENSYSVKAKATHIITTNDNLSDDRNNRRMQYIKYSNDVFCPMGGVVNNRNLKSKEILEKYFECYPYRGNENKFQENLDYWVEQAFLSCPFDFNYKYNERVSFEEAKLPARYSKIIYELQQLKDNLLDREVCTNNTAVLKHLSDMSFKSFIDETSFKEKDFDFNKKYFSEFIRDLKTYANHKISKHGYRFPYYKTDWNKILSYPIQNETEDEKFEDIEDEDKKIQSAFSELLNNAIMDLDDIEPKQKQKENLTPEEKEVQDFVNNFELSLCVDIYSRPVTELETGTNYTYLVNGTCKDNRKAENVIPQMFVFEMDEETKEKQEEIINNILNGEYKNNIASVTWSGNKSYHVLVPHNCNKKIKDYYKYYWEETAKKIYGDNWTKLDKACASIGRLTRCFNMQREKNTRDDIYFEGIQEKYYLNLNAEAIDLTDLVNKKEKEDGDKRLKNAIFTVYNPNGYFNLNGDEAKKLENITKKYPLNENYQIAKEIYFTGKVEKGINPVAIIQSLKKSGFSMDFVERNIYEPMHRQHPSNTGQKFEYYWK</sequence>
<dbReference type="PATRIC" id="fig|999434.4.peg.2264"/>
<dbReference type="EMBL" id="AGDY01000009">
    <property type="protein sequence ID" value="EMB20715.1"/>
    <property type="molecule type" value="Genomic_DNA"/>
</dbReference>
<gene>
    <name evidence="2" type="ORF">HMPREF9723_02175</name>
</gene>
<comment type="caution">
    <text evidence="2">The sequence shown here is derived from an EMBL/GenBank/DDBJ whole genome shotgun (WGS) entry which is preliminary data.</text>
</comment>
<accession>A0A0F6MNT3</accession>
<reference evidence="2" key="1">
    <citation type="submission" date="2012-01" db="EMBL/GenBank/DDBJ databases">
        <title>The Genome Sequence of Treponema denticola OTK.</title>
        <authorList>
            <consortium name="The Broad Institute Genome Sequencing Platform"/>
            <person name="Earl A."/>
            <person name="Ward D."/>
            <person name="Feldgarden M."/>
            <person name="Gevers D."/>
            <person name="Blanton J.M."/>
            <person name="Fenno C.J."/>
            <person name="Baranova O.V."/>
            <person name="Mathney J."/>
            <person name="Dewhirst F.E."/>
            <person name="Izard J."/>
            <person name="Young S.K."/>
            <person name="Zeng Q."/>
            <person name="Gargeya S."/>
            <person name="Fitzgerald M."/>
            <person name="Haas B."/>
            <person name="Abouelleil A."/>
            <person name="Alvarado L."/>
            <person name="Arachchi H.M."/>
            <person name="Berlin A."/>
            <person name="Chapman S.B."/>
            <person name="Gearin G."/>
            <person name="Goldberg J."/>
            <person name="Griggs A."/>
            <person name="Gujja S."/>
            <person name="Hansen M."/>
            <person name="Heiman D."/>
            <person name="Howarth C."/>
            <person name="Larimer J."/>
            <person name="Lui A."/>
            <person name="MacDonald P.J.P."/>
            <person name="McCowen C."/>
            <person name="Montmayeur A."/>
            <person name="Murphy C."/>
            <person name="Neiman D."/>
            <person name="Pearson M."/>
            <person name="Priest M."/>
            <person name="Roberts A."/>
            <person name="Saif S."/>
            <person name="Shea T."/>
            <person name="Sisk P."/>
            <person name="Stolte C."/>
            <person name="Sykes S."/>
            <person name="Wortman J."/>
            <person name="Nusbaum C."/>
            <person name="Birren B."/>
        </authorList>
    </citation>
    <scope>NUCLEOTIDE SEQUENCE [LARGE SCALE GENOMIC DNA]</scope>
    <source>
        <strain evidence="2">OTK</strain>
    </source>
</reference>
<dbReference type="AlphaFoldDB" id="A0A0F6MNT3"/>
<evidence type="ECO:0000259" key="1">
    <source>
        <dbReference type="Pfam" id="PF19263"/>
    </source>
</evidence>
<organism evidence="2">
    <name type="scientific">Treponema denticola OTK</name>
    <dbReference type="NCBI Taxonomy" id="999434"/>
    <lineage>
        <taxon>Bacteria</taxon>
        <taxon>Pseudomonadati</taxon>
        <taxon>Spirochaetota</taxon>
        <taxon>Spirochaetia</taxon>
        <taxon>Spirochaetales</taxon>
        <taxon>Treponemataceae</taxon>
        <taxon>Treponema</taxon>
    </lineage>
</organism>
<feature type="domain" description="NrS-1 polymerase-like helicase" evidence="1">
    <location>
        <begin position="186"/>
        <end position="292"/>
    </location>
</feature>
<name>A0A0F6MNT3_TREDN</name>
<proteinExistence type="predicted"/>
<dbReference type="HOGENOM" id="CLU_341927_0_0_12"/>
<protein>
    <recommendedName>
        <fullName evidence="1">NrS-1 polymerase-like helicase domain-containing protein</fullName>
    </recommendedName>
</protein>
<dbReference type="Proteomes" id="UP000011701">
    <property type="component" value="Chromosome"/>
</dbReference>